<dbReference type="PANTHER" id="PTHR34351">
    <property type="entry name" value="SLR1927 PROTEIN-RELATED"/>
    <property type="match status" value="1"/>
</dbReference>
<feature type="transmembrane region" description="Helical" evidence="1">
    <location>
        <begin position="5"/>
        <end position="21"/>
    </location>
</feature>
<sequence>MLKTRICYGVWLLGTVILYIYSDSYWAFFLLIASVAILPVCGAAILTVRHKLSYSFQAVSMAGKGKQVQGELSIQNQSIFPVLKVCCYLQFFNQLTGETQTQEIYCAIPAGKTEKLNWNLKSRYCGNVQVTIEKVTLYDWLGIFTAREKPDQHGHIVILPDIFPANVQISDSLSANWDSITYSDSKRGDDPSEIFGLREYQAGDSPKNIHWKVSGKLDGLYVKELSLPVENSIILLYETASFEKKKEKAALRDAMMESFLSVSQSLIQNGHLHTLGWYDQEKGLFRRQDVTSVDELAEMTAGFLGIQNKELGETSLHYYLEDCIDNPYAHVIYITASDGGEDLKCLSEICSVAVLQCRINKQEVSGNLDHSLVVFTPETMTEELCQLVI</sequence>
<evidence type="ECO:0000256" key="1">
    <source>
        <dbReference type="SAM" id="Phobius"/>
    </source>
</evidence>
<dbReference type="InterPro" id="IPR002881">
    <property type="entry name" value="DUF58"/>
</dbReference>
<accession>A0A4U8QA55</accession>
<dbReference type="STRING" id="180332.GCA_000797495_04330"/>
<protein>
    <recommendedName>
        <fullName evidence="2">DUF58 domain-containing protein</fullName>
    </recommendedName>
</protein>
<reference evidence="3 4" key="1">
    <citation type="journal article" date="2019" name="Anaerobe">
        <title>Detection of Robinsoniella peoriensis in multiple bone samples of a trauma patient.</title>
        <authorList>
            <person name="Schrottner P."/>
            <person name="Hartwich K."/>
            <person name="Bunk B."/>
            <person name="Schober I."/>
            <person name="Helbig S."/>
            <person name="Rudolph W.W."/>
            <person name="Gunzer F."/>
        </authorList>
    </citation>
    <scope>NUCLEOTIDE SEQUENCE [LARGE SCALE GENOMIC DNA]</scope>
    <source>
        <strain evidence="3 4">DSM 106044</strain>
    </source>
</reference>
<dbReference type="OrthoDB" id="9778037at2"/>
<dbReference type="Proteomes" id="UP000306509">
    <property type="component" value="Unassembled WGS sequence"/>
</dbReference>
<keyword evidence="1" id="KW-0472">Membrane</keyword>
<keyword evidence="1" id="KW-1133">Transmembrane helix</keyword>
<dbReference type="AlphaFoldDB" id="A0A4U8QA55"/>
<feature type="domain" description="DUF58" evidence="2">
    <location>
        <begin position="197"/>
        <end position="274"/>
    </location>
</feature>
<dbReference type="EMBL" id="QGQD01000025">
    <property type="protein sequence ID" value="TLD01861.1"/>
    <property type="molecule type" value="Genomic_DNA"/>
</dbReference>
<evidence type="ECO:0000313" key="4">
    <source>
        <dbReference type="Proteomes" id="UP000306509"/>
    </source>
</evidence>
<dbReference type="Pfam" id="PF01882">
    <property type="entry name" value="DUF58"/>
    <property type="match status" value="1"/>
</dbReference>
<dbReference type="RefSeq" id="WP_044293306.1">
    <property type="nucleotide sequence ID" value="NZ_CABMJZ010000136.1"/>
</dbReference>
<evidence type="ECO:0000313" key="3">
    <source>
        <dbReference type="EMBL" id="TLD01861.1"/>
    </source>
</evidence>
<dbReference type="PANTHER" id="PTHR34351:SF1">
    <property type="entry name" value="SLR1927 PROTEIN"/>
    <property type="match status" value="1"/>
</dbReference>
<keyword evidence="1" id="KW-0812">Transmembrane</keyword>
<organism evidence="3 4">
    <name type="scientific">Robinsoniella peoriensis</name>
    <dbReference type="NCBI Taxonomy" id="180332"/>
    <lineage>
        <taxon>Bacteria</taxon>
        <taxon>Bacillati</taxon>
        <taxon>Bacillota</taxon>
        <taxon>Clostridia</taxon>
        <taxon>Lachnospirales</taxon>
        <taxon>Lachnospiraceae</taxon>
        <taxon>Robinsoniella</taxon>
    </lineage>
</organism>
<feature type="transmembrane region" description="Helical" evidence="1">
    <location>
        <begin position="27"/>
        <end position="48"/>
    </location>
</feature>
<proteinExistence type="predicted"/>
<gene>
    <name evidence="3" type="ORF">DSM106044_01230</name>
</gene>
<name>A0A4U8QA55_9FIRM</name>
<comment type="caution">
    <text evidence="3">The sequence shown here is derived from an EMBL/GenBank/DDBJ whole genome shotgun (WGS) entry which is preliminary data.</text>
</comment>
<evidence type="ECO:0000259" key="2">
    <source>
        <dbReference type="Pfam" id="PF01882"/>
    </source>
</evidence>
<keyword evidence="4" id="KW-1185">Reference proteome</keyword>